<evidence type="ECO:0000313" key="3">
    <source>
        <dbReference type="Proteomes" id="UP000094112"/>
    </source>
</evidence>
<dbReference type="RefSeq" id="XP_019040293.1">
    <property type="nucleotide sequence ID" value="XM_019184601.1"/>
</dbReference>
<evidence type="ECO:0000256" key="1">
    <source>
        <dbReference type="SAM" id="MobiDB-lite"/>
    </source>
</evidence>
<evidence type="ECO:0000313" key="2">
    <source>
        <dbReference type="EMBL" id="ODQ61086.1"/>
    </source>
</evidence>
<dbReference type="EMBL" id="KV454209">
    <property type="protein sequence ID" value="ODQ61086.1"/>
    <property type="molecule type" value="Genomic_DNA"/>
</dbReference>
<accession>A0A1E3P6N5</accession>
<sequence length="261" mass="30860">MSPRQREFILKVNKELFLEFGEVPEKRKEFLKAKRLLDKKHRHGSEFKDHQELFEVFKSITEDQSIKRNTQIIAKINLGEMSLILTQDLFQYVQIGDDLYDLNSRFYEFSRRIYDYCLVQSFLDYTPELGLFMKILDFKMQRLFATEKYKSPSQRKDTFLVHMAMDKAAGINAPLVKATEKFMKLYPKEVTRFISSSPNKDRNPQDFTDIPDSRCVRRRMKGVPFTNNGARKYLLKDARELLESEDEPPARQESVVRADSE</sequence>
<keyword evidence="3" id="KW-1185">Reference proteome</keyword>
<feature type="region of interest" description="Disordered" evidence="1">
    <location>
        <begin position="240"/>
        <end position="261"/>
    </location>
</feature>
<dbReference type="GeneID" id="30201847"/>
<dbReference type="Proteomes" id="UP000094112">
    <property type="component" value="Unassembled WGS sequence"/>
</dbReference>
<dbReference type="OrthoDB" id="3982796at2759"/>
<organism evidence="2 3">
    <name type="scientific">Wickerhamomyces anomalus (strain ATCC 58044 / CBS 1984 / NCYC 433 / NRRL Y-366-8)</name>
    <name type="common">Yeast</name>
    <name type="synonym">Hansenula anomala</name>
    <dbReference type="NCBI Taxonomy" id="683960"/>
    <lineage>
        <taxon>Eukaryota</taxon>
        <taxon>Fungi</taxon>
        <taxon>Dikarya</taxon>
        <taxon>Ascomycota</taxon>
        <taxon>Saccharomycotina</taxon>
        <taxon>Saccharomycetes</taxon>
        <taxon>Phaffomycetales</taxon>
        <taxon>Wickerhamomycetaceae</taxon>
        <taxon>Wickerhamomyces</taxon>
    </lineage>
</organism>
<dbReference type="AlphaFoldDB" id="A0A1E3P6N5"/>
<proteinExistence type="predicted"/>
<gene>
    <name evidence="2" type="ORF">WICANDRAFT_77732</name>
</gene>
<protein>
    <submittedName>
        <fullName evidence="2">Uncharacterized protein</fullName>
    </submittedName>
</protein>
<name>A0A1E3P6N5_WICAA</name>
<reference evidence="2 3" key="1">
    <citation type="journal article" date="2016" name="Proc. Natl. Acad. Sci. U.S.A.">
        <title>Comparative genomics of biotechnologically important yeasts.</title>
        <authorList>
            <person name="Riley R."/>
            <person name="Haridas S."/>
            <person name="Wolfe K.H."/>
            <person name="Lopes M.R."/>
            <person name="Hittinger C.T."/>
            <person name="Goeker M."/>
            <person name="Salamov A.A."/>
            <person name="Wisecaver J.H."/>
            <person name="Long T.M."/>
            <person name="Calvey C.H."/>
            <person name="Aerts A.L."/>
            <person name="Barry K.W."/>
            <person name="Choi C."/>
            <person name="Clum A."/>
            <person name="Coughlan A.Y."/>
            <person name="Deshpande S."/>
            <person name="Douglass A.P."/>
            <person name="Hanson S.J."/>
            <person name="Klenk H.-P."/>
            <person name="LaButti K.M."/>
            <person name="Lapidus A."/>
            <person name="Lindquist E.A."/>
            <person name="Lipzen A.M."/>
            <person name="Meier-Kolthoff J.P."/>
            <person name="Ohm R.A."/>
            <person name="Otillar R.P."/>
            <person name="Pangilinan J.L."/>
            <person name="Peng Y."/>
            <person name="Rokas A."/>
            <person name="Rosa C.A."/>
            <person name="Scheuner C."/>
            <person name="Sibirny A.A."/>
            <person name="Slot J.C."/>
            <person name="Stielow J.B."/>
            <person name="Sun H."/>
            <person name="Kurtzman C.P."/>
            <person name="Blackwell M."/>
            <person name="Grigoriev I.V."/>
            <person name="Jeffries T.W."/>
        </authorList>
    </citation>
    <scope>NUCLEOTIDE SEQUENCE [LARGE SCALE GENOMIC DNA]</scope>
    <source>
        <strain evidence="3">ATCC 58044 / CBS 1984 / NCYC 433 / NRRL Y-366-8</strain>
    </source>
</reference>